<keyword evidence="1" id="KW-0812">Transmembrane</keyword>
<proteinExistence type="predicted"/>
<organism evidence="2">
    <name type="scientific">freshwater metagenome</name>
    <dbReference type="NCBI Taxonomy" id="449393"/>
    <lineage>
        <taxon>unclassified sequences</taxon>
        <taxon>metagenomes</taxon>
        <taxon>ecological metagenomes</taxon>
    </lineage>
</organism>
<name>A0A6J7GVW1_9ZZZZ</name>
<feature type="transmembrane region" description="Helical" evidence="1">
    <location>
        <begin position="78"/>
        <end position="100"/>
    </location>
</feature>
<keyword evidence="1" id="KW-1133">Transmembrane helix</keyword>
<gene>
    <name evidence="2" type="ORF">UFOPK3564_01355</name>
</gene>
<feature type="transmembrane region" description="Helical" evidence="1">
    <location>
        <begin position="121"/>
        <end position="143"/>
    </location>
</feature>
<keyword evidence="1" id="KW-0472">Membrane</keyword>
<evidence type="ECO:0000256" key="1">
    <source>
        <dbReference type="SAM" id="Phobius"/>
    </source>
</evidence>
<evidence type="ECO:0000313" key="2">
    <source>
        <dbReference type="EMBL" id="CAB4912637.1"/>
    </source>
</evidence>
<accession>A0A6J7GVW1</accession>
<sequence length="154" mass="16562">MRTDPTDNGGLFLGRRPGTAPVRYGRLPARGSARRIAFDAVASAVLLVVMALLTAAMWGPLPIAAMWIASQVASSNVGLWIAVAFSLVLLFVFGALVVLRRVDQIWILVRRAAGVDQRQGILGRLFLVTTIVVVPVFTVWFLFLGGLQPTGGSF</sequence>
<dbReference type="AlphaFoldDB" id="A0A6J7GVW1"/>
<feature type="transmembrane region" description="Helical" evidence="1">
    <location>
        <begin position="36"/>
        <end position="58"/>
    </location>
</feature>
<dbReference type="EMBL" id="CAFBMK010000065">
    <property type="protein sequence ID" value="CAB4912637.1"/>
    <property type="molecule type" value="Genomic_DNA"/>
</dbReference>
<protein>
    <submittedName>
        <fullName evidence="2">Unannotated protein</fullName>
    </submittedName>
</protein>
<reference evidence="2" key="1">
    <citation type="submission" date="2020-05" db="EMBL/GenBank/DDBJ databases">
        <authorList>
            <person name="Chiriac C."/>
            <person name="Salcher M."/>
            <person name="Ghai R."/>
            <person name="Kavagutti S V."/>
        </authorList>
    </citation>
    <scope>NUCLEOTIDE SEQUENCE</scope>
</reference>